<dbReference type="AlphaFoldDB" id="A0A0A8Y7T4"/>
<protein>
    <submittedName>
        <fullName evidence="1">Uncharacterized protein</fullName>
    </submittedName>
</protein>
<sequence>MATVPNTSSDHCSVSSGMALYGNAGSSVKRIGWHLRCM</sequence>
<name>A0A0A8Y7T4_ARUDO</name>
<organism evidence="1">
    <name type="scientific">Arundo donax</name>
    <name type="common">Giant reed</name>
    <name type="synonym">Donax arundinaceus</name>
    <dbReference type="NCBI Taxonomy" id="35708"/>
    <lineage>
        <taxon>Eukaryota</taxon>
        <taxon>Viridiplantae</taxon>
        <taxon>Streptophyta</taxon>
        <taxon>Embryophyta</taxon>
        <taxon>Tracheophyta</taxon>
        <taxon>Spermatophyta</taxon>
        <taxon>Magnoliopsida</taxon>
        <taxon>Liliopsida</taxon>
        <taxon>Poales</taxon>
        <taxon>Poaceae</taxon>
        <taxon>PACMAD clade</taxon>
        <taxon>Arundinoideae</taxon>
        <taxon>Arundineae</taxon>
        <taxon>Arundo</taxon>
    </lineage>
</organism>
<evidence type="ECO:0000313" key="1">
    <source>
        <dbReference type="EMBL" id="JAD21225.1"/>
    </source>
</evidence>
<accession>A0A0A8Y7T4</accession>
<dbReference type="EMBL" id="GBRH01276670">
    <property type="protein sequence ID" value="JAD21225.1"/>
    <property type="molecule type" value="Transcribed_RNA"/>
</dbReference>
<reference evidence="1" key="1">
    <citation type="submission" date="2014-09" db="EMBL/GenBank/DDBJ databases">
        <authorList>
            <person name="Magalhaes I.L.F."/>
            <person name="Oliveira U."/>
            <person name="Santos F.R."/>
            <person name="Vidigal T.H.D.A."/>
            <person name="Brescovit A.D."/>
            <person name="Santos A.J."/>
        </authorList>
    </citation>
    <scope>NUCLEOTIDE SEQUENCE</scope>
    <source>
        <tissue evidence="1">Shoot tissue taken approximately 20 cm above the soil surface</tissue>
    </source>
</reference>
<proteinExistence type="predicted"/>
<reference evidence="1" key="2">
    <citation type="journal article" date="2015" name="Data Brief">
        <title>Shoot transcriptome of the giant reed, Arundo donax.</title>
        <authorList>
            <person name="Barrero R.A."/>
            <person name="Guerrero F.D."/>
            <person name="Moolhuijzen P."/>
            <person name="Goolsby J.A."/>
            <person name="Tidwell J."/>
            <person name="Bellgard S.E."/>
            <person name="Bellgard M.I."/>
        </authorList>
    </citation>
    <scope>NUCLEOTIDE SEQUENCE</scope>
    <source>
        <tissue evidence="1">Shoot tissue taken approximately 20 cm above the soil surface</tissue>
    </source>
</reference>